<dbReference type="GO" id="GO:0003680">
    <property type="term" value="F:minor groove of adenine-thymine-rich DNA binding"/>
    <property type="evidence" value="ECO:0007669"/>
    <property type="project" value="TreeGrafter"/>
</dbReference>
<dbReference type="GO" id="GO:0001217">
    <property type="term" value="F:DNA-binding transcription repressor activity"/>
    <property type="evidence" value="ECO:0007669"/>
    <property type="project" value="TreeGrafter"/>
</dbReference>
<dbReference type="GO" id="GO:0009295">
    <property type="term" value="C:nucleoid"/>
    <property type="evidence" value="ECO:0007669"/>
    <property type="project" value="UniProtKB-SubCell"/>
</dbReference>
<keyword evidence="7" id="KW-0614">Plasmid</keyword>
<proteinExistence type="inferred from homology"/>
<dbReference type="PANTHER" id="PTHR38097">
    <property type="match status" value="1"/>
</dbReference>
<keyword evidence="3" id="KW-0963">Cytoplasm</keyword>
<keyword evidence="5" id="KW-0175">Coiled coil</keyword>
<reference evidence="7" key="1">
    <citation type="submission" date="2024-05" db="EMBL/GenBank/DDBJ databases">
        <authorList>
            <person name="Bunk B."/>
            <person name="Swiderski J."/>
            <person name="Sproer C."/>
            <person name="Thiel V."/>
        </authorList>
    </citation>
    <scope>NUCLEOTIDE SEQUENCE</scope>
    <source>
        <strain evidence="7">DSM 17735</strain>
        <plasmid evidence="7">p4</plasmid>
    </source>
</reference>
<dbReference type="Pfam" id="PF00816">
    <property type="entry name" value="Histone_HNS"/>
    <property type="match status" value="1"/>
</dbReference>
<dbReference type="EMBL" id="CP157679">
    <property type="protein sequence ID" value="XBP73165.1"/>
    <property type="molecule type" value="Genomic_DNA"/>
</dbReference>
<dbReference type="GO" id="GO:0005829">
    <property type="term" value="C:cytosol"/>
    <property type="evidence" value="ECO:0007669"/>
    <property type="project" value="TreeGrafter"/>
</dbReference>
<feature type="domain" description="DNA-binding protein H-NS-like C-terminal" evidence="6">
    <location>
        <begin position="68"/>
        <end position="112"/>
    </location>
</feature>
<evidence type="ECO:0000256" key="5">
    <source>
        <dbReference type="SAM" id="Coils"/>
    </source>
</evidence>
<dbReference type="GO" id="GO:0000976">
    <property type="term" value="F:transcription cis-regulatory region binding"/>
    <property type="evidence" value="ECO:0007669"/>
    <property type="project" value="TreeGrafter"/>
</dbReference>
<dbReference type="GO" id="GO:0032993">
    <property type="term" value="C:protein-DNA complex"/>
    <property type="evidence" value="ECO:0007669"/>
    <property type="project" value="TreeGrafter"/>
</dbReference>
<accession>A0AAU7LZV6</accession>
<geneLocation type="plasmid" evidence="7">
    <name>p4</name>
</geneLocation>
<dbReference type="SMART" id="SM00528">
    <property type="entry name" value="HNS"/>
    <property type="match status" value="1"/>
</dbReference>
<dbReference type="PANTHER" id="PTHR38097:SF2">
    <property type="entry name" value="DNA-BINDING PROTEIN STPA"/>
    <property type="match status" value="1"/>
</dbReference>
<comment type="similarity">
    <text evidence="2">Belongs to the histone-like protein H-NS family.</text>
</comment>
<evidence type="ECO:0000313" key="7">
    <source>
        <dbReference type="EMBL" id="XBP73165.1"/>
    </source>
</evidence>
<organism evidence="7">
    <name type="scientific">Polaromonas hydrogenivorans</name>
    <dbReference type="NCBI Taxonomy" id="335476"/>
    <lineage>
        <taxon>Bacteria</taxon>
        <taxon>Pseudomonadati</taxon>
        <taxon>Pseudomonadota</taxon>
        <taxon>Betaproteobacteria</taxon>
        <taxon>Burkholderiales</taxon>
        <taxon>Comamonadaceae</taxon>
        <taxon>Polaromonas</taxon>
    </lineage>
</organism>
<gene>
    <name evidence="7" type="ORF">ABLV49_25540</name>
</gene>
<keyword evidence="4" id="KW-0238">DNA-binding</keyword>
<dbReference type="RefSeq" id="WP_349283175.1">
    <property type="nucleotide sequence ID" value="NZ_CBCSCU010000041.1"/>
</dbReference>
<evidence type="ECO:0000256" key="3">
    <source>
        <dbReference type="ARBA" id="ARBA00022490"/>
    </source>
</evidence>
<comment type="subcellular location">
    <subcellularLocation>
        <location evidence="1">Cytoplasm</location>
        <location evidence="1">Nucleoid</location>
    </subcellularLocation>
</comment>
<feature type="coiled-coil region" evidence="5">
    <location>
        <begin position="4"/>
        <end position="31"/>
    </location>
</feature>
<dbReference type="InterPro" id="IPR037150">
    <property type="entry name" value="H-NS_C_dom_sf"/>
</dbReference>
<protein>
    <submittedName>
        <fullName evidence="7">H-NS histone family protein</fullName>
    </submittedName>
</protein>
<dbReference type="InterPro" id="IPR027444">
    <property type="entry name" value="H-NS_C_dom"/>
</dbReference>
<evidence type="ECO:0000256" key="4">
    <source>
        <dbReference type="ARBA" id="ARBA00023125"/>
    </source>
</evidence>
<sequence length="114" mass="12441">MTQASTLQQQIQEAEAIVNELRKKLDEERKGERMQAIASAKELIKTHGLTAADLGFLGKGSSVKRPANDKRGVVAAKYQDHESGKTWTGRGKSPAWLAAQLAAGYTKDDFLIKS</sequence>
<dbReference type="AlphaFoldDB" id="A0AAU7LZV6"/>
<dbReference type="Gene3D" id="4.10.430.10">
    <property type="entry name" value="Histone-like protein H-NS, C-terminal domain"/>
    <property type="match status" value="1"/>
</dbReference>
<dbReference type="GO" id="GO:0003681">
    <property type="term" value="F:bent DNA binding"/>
    <property type="evidence" value="ECO:0007669"/>
    <property type="project" value="TreeGrafter"/>
</dbReference>
<evidence type="ECO:0000259" key="6">
    <source>
        <dbReference type="SMART" id="SM00528"/>
    </source>
</evidence>
<dbReference type="SUPFAM" id="SSF81273">
    <property type="entry name" value="H-NS histone-like proteins"/>
    <property type="match status" value="1"/>
</dbReference>
<name>A0AAU7LZV6_9BURK</name>
<evidence type="ECO:0000256" key="2">
    <source>
        <dbReference type="ARBA" id="ARBA00010610"/>
    </source>
</evidence>
<evidence type="ECO:0000256" key="1">
    <source>
        <dbReference type="ARBA" id="ARBA00004453"/>
    </source>
</evidence>